<proteinExistence type="predicted"/>
<accession>A0A6M1T3H1</accession>
<evidence type="ECO:0008006" key="4">
    <source>
        <dbReference type="Google" id="ProtNLM"/>
    </source>
</evidence>
<keyword evidence="3" id="KW-1185">Reference proteome</keyword>
<feature type="transmembrane region" description="Helical" evidence="1">
    <location>
        <begin position="90"/>
        <end position="111"/>
    </location>
</feature>
<name>A0A6M1T3H1_9BACT</name>
<evidence type="ECO:0000313" key="3">
    <source>
        <dbReference type="Proteomes" id="UP000479132"/>
    </source>
</evidence>
<evidence type="ECO:0000256" key="1">
    <source>
        <dbReference type="SAM" id="Phobius"/>
    </source>
</evidence>
<keyword evidence="1" id="KW-1133">Transmembrane helix</keyword>
<sequence>MLLTTVMLFALAAVLGVVLIIKVFKDEETPKAVVYSHGGAAALALVLLIITYMKQGESLLLISLLIFVVAALGGFVMFGLDISKKSIPKWLSVVHALAAVTGFILLLYAAFGA</sequence>
<comment type="caution">
    <text evidence="2">The sequence shown here is derived from an EMBL/GenBank/DDBJ whole genome shotgun (WGS) entry which is preliminary data.</text>
</comment>
<dbReference type="AlphaFoldDB" id="A0A6M1T3H1"/>
<dbReference type="EMBL" id="JAALLS010000011">
    <property type="protein sequence ID" value="NGP88619.1"/>
    <property type="molecule type" value="Genomic_DNA"/>
</dbReference>
<dbReference type="RefSeq" id="WP_165268546.1">
    <property type="nucleotide sequence ID" value="NZ_JAALLS010000011.1"/>
</dbReference>
<feature type="transmembrane region" description="Helical" evidence="1">
    <location>
        <begin position="32"/>
        <end position="53"/>
    </location>
</feature>
<gene>
    <name evidence="2" type="ORF">G3569_09645</name>
</gene>
<evidence type="ECO:0000313" key="2">
    <source>
        <dbReference type="EMBL" id="NGP88619.1"/>
    </source>
</evidence>
<feature type="transmembrane region" description="Helical" evidence="1">
    <location>
        <begin position="59"/>
        <end position="78"/>
    </location>
</feature>
<keyword evidence="1" id="KW-0812">Transmembrane</keyword>
<reference evidence="2 3" key="1">
    <citation type="submission" date="2020-02" db="EMBL/GenBank/DDBJ databases">
        <title>Aliifodinibius halophilus 2W32, complete genome.</title>
        <authorList>
            <person name="Li Y."/>
            <person name="Wu S."/>
        </authorList>
    </citation>
    <scope>NUCLEOTIDE SEQUENCE [LARGE SCALE GENOMIC DNA]</scope>
    <source>
        <strain evidence="2 3">2W32</strain>
    </source>
</reference>
<feature type="transmembrane region" description="Helical" evidence="1">
    <location>
        <begin position="6"/>
        <end position="25"/>
    </location>
</feature>
<dbReference type="Proteomes" id="UP000479132">
    <property type="component" value="Unassembled WGS sequence"/>
</dbReference>
<keyword evidence="1" id="KW-0472">Membrane</keyword>
<protein>
    <recommendedName>
        <fullName evidence="4">DUF420 domain-containing protein</fullName>
    </recommendedName>
</protein>
<organism evidence="2 3">
    <name type="scientific">Fodinibius halophilus</name>
    <dbReference type="NCBI Taxonomy" id="1736908"/>
    <lineage>
        <taxon>Bacteria</taxon>
        <taxon>Pseudomonadati</taxon>
        <taxon>Balneolota</taxon>
        <taxon>Balneolia</taxon>
        <taxon>Balneolales</taxon>
        <taxon>Balneolaceae</taxon>
        <taxon>Fodinibius</taxon>
    </lineage>
</organism>